<evidence type="ECO:0000256" key="1">
    <source>
        <dbReference type="SAM" id="SignalP"/>
    </source>
</evidence>
<comment type="caution">
    <text evidence="3">The sequence shown here is derived from an EMBL/GenBank/DDBJ whole genome shotgun (WGS) entry which is preliminary data.</text>
</comment>
<keyword evidence="1" id="KW-0732">Signal</keyword>
<keyword evidence="5" id="KW-1185">Reference proteome</keyword>
<reference evidence="4 5" key="1">
    <citation type="submission" date="2019-06" db="EMBL/GenBank/DDBJ databases">
        <title>Pseudomonas bimorpha sp. nov. isolated from bovine raw milk and skim milk concentrate.</title>
        <authorList>
            <person name="Hofmann K."/>
            <person name="Huptas C."/>
            <person name="Doll E."/>
            <person name="Scherer S."/>
            <person name="Wenning M."/>
        </authorList>
    </citation>
    <scope>NUCLEOTIDE SEQUENCE [LARGE SCALE GENOMIC DNA]</scope>
    <source>
        <strain evidence="2 5">DSM 108989</strain>
        <strain evidence="3 4">DSM 108990</strain>
    </source>
</reference>
<dbReference type="Proteomes" id="UP000317901">
    <property type="component" value="Unassembled WGS sequence"/>
</dbReference>
<feature type="signal peptide" evidence="1">
    <location>
        <begin position="1"/>
        <end position="23"/>
    </location>
</feature>
<dbReference type="Proteomes" id="UP000318428">
    <property type="component" value="Unassembled WGS sequence"/>
</dbReference>
<dbReference type="RefSeq" id="WP_122782900.1">
    <property type="nucleotide sequence ID" value="NZ_CP142033.1"/>
</dbReference>
<proteinExistence type="predicted"/>
<evidence type="ECO:0000313" key="5">
    <source>
        <dbReference type="Proteomes" id="UP000318428"/>
    </source>
</evidence>
<evidence type="ECO:0000313" key="4">
    <source>
        <dbReference type="Proteomes" id="UP000317901"/>
    </source>
</evidence>
<organism evidence="3 4">
    <name type="scientific">Pseudomonas saxonica</name>
    <dbReference type="NCBI Taxonomy" id="2600598"/>
    <lineage>
        <taxon>Bacteria</taxon>
        <taxon>Pseudomonadati</taxon>
        <taxon>Pseudomonadota</taxon>
        <taxon>Gammaproteobacteria</taxon>
        <taxon>Pseudomonadales</taxon>
        <taxon>Pseudomonadaceae</taxon>
        <taxon>Pseudomonas</taxon>
    </lineage>
</organism>
<feature type="chain" id="PRO_5022903893" description="Secreted protein" evidence="1">
    <location>
        <begin position="24"/>
        <end position="103"/>
    </location>
</feature>
<evidence type="ECO:0000313" key="2">
    <source>
        <dbReference type="EMBL" id="TWR92152.1"/>
    </source>
</evidence>
<name>A0A5C5PXV5_9PSED</name>
<dbReference type="OrthoDB" id="7029980at2"/>
<accession>A0A5C5PXV5</accession>
<dbReference type="EMBL" id="VFIO01000001">
    <property type="protein sequence ID" value="TWR92152.1"/>
    <property type="molecule type" value="Genomic_DNA"/>
</dbReference>
<sequence length="103" mass="11301">MRMIRFLAFAAPLAFLLPLTAQADNWPAGQKADYMKECVPAANKTLKNTKLAEQHCACGADKLSAKLSTTEIQQLMNKEKQPDQNLVNKALTAIEPCKVKAAK</sequence>
<gene>
    <name evidence="3" type="ORF">FJD37_10705</name>
    <name evidence="2" type="ORF">FJD38_00610</name>
</gene>
<protein>
    <recommendedName>
        <fullName evidence="6">Secreted protein</fullName>
    </recommendedName>
</protein>
<evidence type="ECO:0008006" key="6">
    <source>
        <dbReference type="Google" id="ProtNLM"/>
    </source>
</evidence>
<dbReference type="EMBL" id="VFIP01000016">
    <property type="protein sequence ID" value="TWR95279.1"/>
    <property type="molecule type" value="Genomic_DNA"/>
</dbReference>
<evidence type="ECO:0000313" key="3">
    <source>
        <dbReference type="EMBL" id="TWR95279.1"/>
    </source>
</evidence>
<dbReference type="AlphaFoldDB" id="A0A5C5PXV5"/>